<dbReference type="GO" id="GO:0004371">
    <property type="term" value="F:glycerone kinase activity"/>
    <property type="evidence" value="ECO:0007669"/>
    <property type="project" value="InterPro"/>
</dbReference>
<dbReference type="NCBIfam" id="NF011049">
    <property type="entry name" value="PRK14479.1"/>
    <property type="match status" value="1"/>
</dbReference>
<dbReference type="PANTHER" id="PTHR28629">
    <property type="entry name" value="TRIOKINASE/FMN CYCLASE"/>
    <property type="match status" value="1"/>
</dbReference>
<dbReference type="InterPro" id="IPR004006">
    <property type="entry name" value="DhaK_dom"/>
</dbReference>
<dbReference type="Proteomes" id="UP000009888">
    <property type="component" value="Unassembled WGS sequence"/>
</dbReference>
<sequence length="572" mass="59091">MTYIFNDPKRFAADAVEGFAAAYPQYVMPVHGGVVRSTASPDGEVALVIGGGSGHYPAFSGWTGPGMAHGTVCGNVFASPSESQVVSVSRAADNGGGVLIVFGNYAGDVLHFGAAAKDLREDYGLDVRIVTITDDIASAPADKHRERRGIGGDVFVVKVTGAAVAEGASLDKAEEIAWHANDSVRTLGVAFTGCTLPGSAEPLFTVPSGRIALGLGIHGEPGISEHEHMTADELAELLVSRIMEEEPERTEDGYRGRICVVVNGLGATKYEELFVFFGSVLKSLESRDVEVVASLVDEQVTSLDMAGASLSIAFLDDELERYWLAPADTPALRTGNVGAQERRTCAVVSDEESVLKPGSEDSAKQAAKIGKIIEVLAQTAIAAEQDLGKLDSIAGDGDHGQGMVLGSVAARDAARRAVEAGCGARTLLDETGKAWAEGAGGTSGALWGEAIRAVGKKLDDAKACDDKALGTAVAAGARHVAEQGGAQVGQKTMVDATEPFAKALEEKLQGGASLGDAWRKAAEVATKQAEATKDIVATKGRAKTHGDASLGYPDPGAVSFALLMTKAGEALG</sequence>
<accession>K9F0Z0</accession>
<evidence type="ECO:0000313" key="8">
    <source>
        <dbReference type="Proteomes" id="UP000009888"/>
    </source>
</evidence>
<dbReference type="GO" id="GO:0006796">
    <property type="term" value="P:phosphate-containing compound metabolic process"/>
    <property type="evidence" value="ECO:0007669"/>
    <property type="project" value="UniProtKB-ARBA"/>
</dbReference>
<evidence type="ECO:0000256" key="3">
    <source>
        <dbReference type="ARBA" id="ARBA00022777"/>
    </source>
</evidence>
<evidence type="ECO:0000256" key="4">
    <source>
        <dbReference type="ARBA" id="ARBA00022840"/>
    </source>
</evidence>
<proteinExistence type="predicted"/>
<dbReference type="Gene3D" id="1.25.40.340">
    <property type="match status" value="1"/>
</dbReference>
<dbReference type="RefSeq" id="WP_007001137.1">
    <property type="nucleotide sequence ID" value="NZ_JH992955.1"/>
</dbReference>
<organism evidence="7 8">
    <name type="scientific">Actinobaculum massiliense ACS-171-V-Col2</name>
    <dbReference type="NCBI Taxonomy" id="883066"/>
    <lineage>
        <taxon>Bacteria</taxon>
        <taxon>Bacillati</taxon>
        <taxon>Actinomycetota</taxon>
        <taxon>Actinomycetes</taxon>
        <taxon>Actinomycetales</taxon>
        <taxon>Actinomycetaceae</taxon>
        <taxon>Actinobaculum</taxon>
    </lineage>
</organism>
<dbReference type="InterPro" id="IPR036117">
    <property type="entry name" value="DhaL_dom_sf"/>
</dbReference>
<evidence type="ECO:0000259" key="5">
    <source>
        <dbReference type="PROSITE" id="PS51480"/>
    </source>
</evidence>
<dbReference type="GO" id="GO:0005829">
    <property type="term" value="C:cytosol"/>
    <property type="evidence" value="ECO:0007669"/>
    <property type="project" value="TreeGrafter"/>
</dbReference>
<dbReference type="FunFam" id="3.40.50.10440:FF:000003">
    <property type="entry name" value="Homodimeric dihydroxyacetone kinase"/>
    <property type="match status" value="1"/>
</dbReference>
<dbReference type="PATRIC" id="fig|883066.3.peg.969"/>
<dbReference type="SMART" id="SM01120">
    <property type="entry name" value="Dak2"/>
    <property type="match status" value="1"/>
</dbReference>
<dbReference type="InterPro" id="IPR050861">
    <property type="entry name" value="Dihydroxyacetone_Kinase"/>
</dbReference>
<protein>
    <submittedName>
        <fullName evidence="7">Uncharacterized protein</fullName>
    </submittedName>
</protein>
<dbReference type="Pfam" id="PF02734">
    <property type="entry name" value="Dak2"/>
    <property type="match status" value="1"/>
</dbReference>
<dbReference type="Gene3D" id="3.30.1180.20">
    <property type="entry name" value="Dihydroxyacetone kinase, domain 2"/>
    <property type="match status" value="1"/>
</dbReference>
<evidence type="ECO:0000259" key="6">
    <source>
        <dbReference type="PROSITE" id="PS51481"/>
    </source>
</evidence>
<dbReference type="STRING" id="202789.GCA_001457435_01190"/>
<dbReference type="EMBL" id="AGWL01000005">
    <property type="protein sequence ID" value="EKU95170.1"/>
    <property type="molecule type" value="Genomic_DNA"/>
</dbReference>
<evidence type="ECO:0000313" key="7">
    <source>
        <dbReference type="EMBL" id="EKU95170.1"/>
    </source>
</evidence>
<keyword evidence="1" id="KW-0808">Transferase</keyword>
<dbReference type="HOGENOM" id="CLU_017054_6_1_11"/>
<dbReference type="eggNOG" id="COG2376">
    <property type="taxonomic scope" value="Bacteria"/>
</dbReference>
<dbReference type="Pfam" id="PF02733">
    <property type="entry name" value="Dak1"/>
    <property type="match status" value="1"/>
</dbReference>
<dbReference type="Gene3D" id="3.40.50.10440">
    <property type="entry name" value="Dihydroxyacetone kinase, domain 1"/>
    <property type="match status" value="1"/>
</dbReference>
<dbReference type="PROSITE" id="PS51480">
    <property type="entry name" value="DHAL"/>
    <property type="match status" value="1"/>
</dbReference>
<dbReference type="FunFam" id="1.25.40.340:FF:000002">
    <property type="entry name" value="Dihydroxyacetone kinase, L subunit"/>
    <property type="match status" value="1"/>
</dbReference>
<feature type="domain" description="DhaL" evidence="5">
    <location>
        <begin position="367"/>
        <end position="569"/>
    </location>
</feature>
<comment type="caution">
    <text evidence="7">The sequence shown here is derived from an EMBL/GenBank/DDBJ whole genome shotgun (WGS) entry which is preliminary data.</text>
</comment>
<dbReference type="PANTHER" id="PTHR28629:SF4">
    <property type="entry name" value="TRIOKINASE_FMN CYCLASE"/>
    <property type="match status" value="1"/>
</dbReference>
<name>K9F0Z0_9ACTO</name>
<feature type="domain" description="DhaK" evidence="6">
    <location>
        <begin position="7"/>
        <end position="332"/>
    </location>
</feature>
<dbReference type="InterPro" id="IPR004007">
    <property type="entry name" value="DhaL_dom"/>
</dbReference>
<gene>
    <name evidence="7" type="ORF">HMPREF9233_00931</name>
</gene>
<evidence type="ECO:0000256" key="1">
    <source>
        <dbReference type="ARBA" id="ARBA00022679"/>
    </source>
</evidence>
<keyword evidence="2" id="KW-0547">Nucleotide-binding</keyword>
<keyword evidence="4" id="KW-0067">ATP-binding</keyword>
<dbReference type="GO" id="GO:0019563">
    <property type="term" value="P:glycerol catabolic process"/>
    <property type="evidence" value="ECO:0007669"/>
    <property type="project" value="TreeGrafter"/>
</dbReference>
<dbReference type="AlphaFoldDB" id="K9F0Z0"/>
<dbReference type="SUPFAM" id="SSF101473">
    <property type="entry name" value="DhaL-like"/>
    <property type="match status" value="1"/>
</dbReference>
<reference evidence="7 8" key="1">
    <citation type="submission" date="2012-09" db="EMBL/GenBank/DDBJ databases">
        <title>The Genome Sequence of Actinobaculum massiliae ACS-171-V-COL2.</title>
        <authorList>
            <consortium name="The Broad Institute Genome Sequencing Platform"/>
            <person name="Earl A."/>
            <person name="Ward D."/>
            <person name="Feldgarden M."/>
            <person name="Gevers D."/>
            <person name="Saerens B."/>
            <person name="Vaneechoutte M."/>
            <person name="Walker B."/>
            <person name="Young S.K."/>
            <person name="Zeng Q."/>
            <person name="Gargeya S."/>
            <person name="Fitzgerald M."/>
            <person name="Haas B."/>
            <person name="Abouelleil A."/>
            <person name="Alvarado L."/>
            <person name="Arachchi H.M."/>
            <person name="Berlin A."/>
            <person name="Chapman S.B."/>
            <person name="Goldberg J."/>
            <person name="Griggs A."/>
            <person name="Gujja S."/>
            <person name="Hansen M."/>
            <person name="Howarth C."/>
            <person name="Imamovic A."/>
            <person name="Larimer J."/>
            <person name="McCowen C."/>
            <person name="Montmayeur A."/>
            <person name="Murphy C."/>
            <person name="Neiman D."/>
            <person name="Pearson M."/>
            <person name="Priest M."/>
            <person name="Roberts A."/>
            <person name="Saif S."/>
            <person name="Shea T."/>
            <person name="Sisk P."/>
            <person name="Sykes S."/>
            <person name="Wortman J."/>
            <person name="Nusbaum C."/>
            <person name="Birren B."/>
        </authorList>
    </citation>
    <scope>NUCLEOTIDE SEQUENCE [LARGE SCALE GENOMIC DNA]</scope>
    <source>
        <strain evidence="8">ACS-171-V-Col2</strain>
    </source>
</reference>
<dbReference type="PROSITE" id="PS51481">
    <property type="entry name" value="DHAK"/>
    <property type="match status" value="1"/>
</dbReference>
<dbReference type="SUPFAM" id="SSF82549">
    <property type="entry name" value="DAK1/DegV-like"/>
    <property type="match status" value="1"/>
</dbReference>
<keyword evidence="3" id="KW-0418">Kinase</keyword>
<dbReference type="GO" id="GO:0005524">
    <property type="term" value="F:ATP binding"/>
    <property type="evidence" value="ECO:0007669"/>
    <property type="project" value="UniProtKB-KW"/>
</dbReference>
<keyword evidence="8" id="KW-1185">Reference proteome</keyword>
<evidence type="ECO:0000256" key="2">
    <source>
        <dbReference type="ARBA" id="ARBA00022741"/>
    </source>
</evidence>